<dbReference type="Proteomes" id="UP000775872">
    <property type="component" value="Unassembled WGS sequence"/>
</dbReference>
<comment type="caution">
    <text evidence="1">The sequence shown here is derived from an EMBL/GenBank/DDBJ whole genome shotgun (WGS) entry which is preliminary data.</text>
</comment>
<name>A0A9N9ZBM8_9HYPO</name>
<accession>A0A9N9ZBM8</accession>
<protein>
    <submittedName>
        <fullName evidence="1">Uncharacterized protein</fullName>
    </submittedName>
</protein>
<reference evidence="2" key="1">
    <citation type="submission" date="2019-06" db="EMBL/GenBank/DDBJ databases">
        <authorList>
            <person name="Broberg M."/>
        </authorList>
    </citation>
    <scope>NUCLEOTIDE SEQUENCE [LARGE SCALE GENOMIC DNA]</scope>
</reference>
<reference evidence="1 2" key="2">
    <citation type="submission" date="2021-10" db="EMBL/GenBank/DDBJ databases">
        <authorList>
            <person name="Piombo E."/>
        </authorList>
    </citation>
    <scope>NUCLEOTIDE SEQUENCE [LARGE SCALE GENOMIC DNA]</scope>
</reference>
<dbReference type="EMBL" id="CABFOC020000045">
    <property type="protein sequence ID" value="CAH0052617.1"/>
    <property type="molecule type" value="Genomic_DNA"/>
</dbReference>
<evidence type="ECO:0000313" key="2">
    <source>
        <dbReference type="Proteomes" id="UP000775872"/>
    </source>
</evidence>
<proteinExistence type="predicted"/>
<dbReference type="AlphaFoldDB" id="A0A9N9ZBM8"/>
<evidence type="ECO:0000313" key="1">
    <source>
        <dbReference type="EMBL" id="CAH0052617.1"/>
    </source>
</evidence>
<organism evidence="1 2">
    <name type="scientific">Clonostachys solani</name>
    <dbReference type="NCBI Taxonomy" id="160281"/>
    <lineage>
        <taxon>Eukaryota</taxon>
        <taxon>Fungi</taxon>
        <taxon>Dikarya</taxon>
        <taxon>Ascomycota</taxon>
        <taxon>Pezizomycotina</taxon>
        <taxon>Sordariomycetes</taxon>
        <taxon>Hypocreomycetidae</taxon>
        <taxon>Hypocreales</taxon>
        <taxon>Bionectriaceae</taxon>
        <taxon>Clonostachys</taxon>
    </lineage>
</organism>
<sequence>MADEVAAGPEAGAAFVRRGEWMWDQVKCKQALLRAGEFASVGKLFGTSGPECNGMWTDVEKAKPENELAGRSGTALRGCSCDA</sequence>
<keyword evidence="2" id="KW-1185">Reference proteome</keyword>
<gene>
    <name evidence="1" type="ORF">CSOL1703_00004481</name>
</gene>